<evidence type="ECO:0000313" key="2">
    <source>
        <dbReference type="Proteomes" id="UP001221411"/>
    </source>
</evidence>
<evidence type="ECO:0008006" key="3">
    <source>
        <dbReference type="Google" id="ProtNLM"/>
    </source>
</evidence>
<dbReference type="RefSeq" id="WP_271916054.1">
    <property type="nucleotide sequence ID" value="NZ_JAQNDO010000001.1"/>
</dbReference>
<name>A0ABT5EGB4_9BACT</name>
<gene>
    <name evidence="1" type="ORF">POL67_05790</name>
</gene>
<dbReference type="Proteomes" id="UP001221411">
    <property type="component" value="Unassembled WGS sequence"/>
</dbReference>
<organism evidence="1 2">
    <name type="scientific">Polyangium mundeleinium</name>
    <dbReference type="NCBI Taxonomy" id="2995306"/>
    <lineage>
        <taxon>Bacteria</taxon>
        <taxon>Pseudomonadati</taxon>
        <taxon>Myxococcota</taxon>
        <taxon>Polyangia</taxon>
        <taxon>Polyangiales</taxon>
        <taxon>Polyangiaceae</taxon>
        <taxon>Polyangium</taxon>
    </lineage>
</organism>
<proteinExistence type="predicted"/>
<keyword evidence="2" id="KW-1185">Reference proteome</keyword>
<comment type="caution">
    <text evidence="1">The sequence shown here is derived from an EMBL/GenBank/DDBJ whole genome shotgun (WGS) entry which is preliminary data.</text>
</comment>
<accession>A0ABT5EGB4</accession>
<sequence length="285" mass="30362">MDPITMASQRFADSVCTFLRRPRARTLRIVASHEERRSAVNTLRLIERAPDNRRTFFLYEEHFTSEERYFAGLAAKLAADCAQLGLVKLRTPREGGAMHRAAVVVARIAEAKREGVLVALLPPHVEDGFAAAMRTWTGLPLPLGVKHAVLGGDVFDVEARFEVDQRLLAGFLASSALEAANARAKVVQAALVANGGDVAAARAELRAALDACRARGLAGEAEAVMFALAGADLAAGDRDAARRGFVGAAQLRGNGDAWQAVAKLAAVDGLDDVARVAEEKVTPQT</sequence>
<evidence type="ECO:0000313" key="1">
    <source>
        <dbReference type="EMBL" id="MDC0740848.1"/>
    </source>
</evidence>
<reference evidence="1 2" key="1">
    <citation type="submission" date="2022-11" db="EMBL/GenBank/DDBJ databases">
        <title>Minimal conservation of predation-associated metabolite biosynthetic gene clusters underscores biosynthetic potential of Myxococcota including descriptions for ten novel species: Archangium lansinium sp. nov., Myxococcus landrumus sp. nov., Nannocystis bai.</title>
        <authorList>
            <person name="Ahearne A."/>
            <person name="Stevens C."/>
            <person name="Dowd S."/>
        </authorList>
    </citation>
    <scope>NUCLEOTIDE SEQUENCE [LARGE SCALE GENOMIC DNA]</scope>
    <source>
        <strain evidence="1 2">RJM3</strain>
    </source>
</reference>
<dbReference type="EMBL" id="JAQNDO010000001">
    <property type="protein sequence ID" value="MDC0740848.1"/>
    <property type="molecule type" value="Genomic_DNA"/>
</dbReference>
<protein>
    <recommendedName>
        <fullName evidence="3">Tetratricopeptide repeat protein</fullName>
    </recommendedName>
</protein>